<dbReference type="SUPFAM" id="SSF46689">
    <property type="entry name" value="Homeodomain-like"/>
    <property type="match status" value="1"/>
</dbReference>
<keyword evidence="2" id="KW-0238">DNA-binding</keyword>
<evidence type="ECO:0000256" key="2">
    <source>
        <dbReference type="ARBA" id="ARBA00023125"/>
    </source>
</evidence>
<comment type="caution">
    <text evidence="5">The sequence shown here is derived from an EMBL/GenBank/DDBJ whole genome shotgun (WGS) entry which is preliminary data.</text>
</comment>
<proteinExistence type="predicted"/>
<dbReference type="Gene3D" id="1.10.10.60">
    <property type="entry name" value="Homeodomain-like"/>
    <property type="match status" value="1"/>
</dbReference>
<evidence type="ECO:0000313" key="6">
    <source>
        <dbReference type="Proteomes" id="UP000806285"/>
    </source>
</evidence>
<feature type="domain" description="HTH araC/xylS-type" evidence="4">
    <location>
        <begin position="182"/>
        <end position="264"/>
    </location>
</feature>
<dbReference type="EMBL" id="JADDIV010000001">
    <property type="protein sequence ID" value="MBE7366546.1"/>
    <property type="molecule type" value="Genomic_DNA"/>
</dbReference>
<sequence>MTREPPETDDTWTVAARRVDGPLGELVTGLVAVHADLRRPRSMLAVPTGATVVHVHFGGDARHPSDVGTSLLSGIRGEPARRDVAGPFVGVFALLTPLGALELTCGQAMQGQADCIGLDAVIGGQGSRGLSQAAQADAGLHESLDRVGRWLESWLLRRRAMPPAALRTARACAELMRDGCGSIESVATNYAITRRQLERDMRRWMNTTPKGFSHAVRLQHACRLAGRGHKLSEVAAGAGYADQAHMTREFRRLTQMTPGEFTRLPPTPLSIAFGRADAGGRPYA</sequence>
<dbReference type="PANTHER" id="PTHR46796:SF15">
    <property type="entry name" value="BLL1074 PROTEIN"/>
    <property type="match status" value="1"/>
</dbReference>
<dbReference type="InterPro" id="IPR009057">
    <property type="entry name" value="Homeodomain-like_sf"/>
</dbReference>
<reference evidence="5 6" key="1">
    <citation type="submission" date="2020-10" db="EMBL/GenBank/DDBJ databases">
        <title>Ramlibacter sp. HM2 16S ribosomal RNA gene Genome sequencing and assembly.</title>
        <authorList>
            <person name="Kang M."/>
        </authorList>
    </citation>
    <scope>NUCLEOTIDE SEQUENCE [LARGE SCALE GENOMIC DNA]</scope>
    <source>
        <strain evidence="5 6">HM2</strain>
    </source>
</reference>
<dbReference type="RefSeq" id="WP_193675157.1">
    <property type="nucleotide sequence ID" value="NZ_JADDIV010000001.1"/>
</dbReference>
<accession>A0ABR9RZ61</accession>
<dbReference type="PANTHER" id="PTHR46796">
    <property type="entry name" value="HTH-TYPE TRANSCRIPTIONAL ACTIVATOR RHAS-RELATED"/>
    <property type="match status" value="1"/>
</dbReference>
<dbReference type="InterPro" id="IPR050204">
    <property type="entry name" value="AraC_XylS_family_regulators"/>
</dbReference>
<organism evidence="5 6">
    <name type="scientific">Ramlibacter pallidus</name>
    <dbReference type="NCBI Taxonomy" id="2780087"/>
    <lineage>
        <taxon>Bacteria</taxon>
        <taxon>Pseudomonadati</taxon>
        <taxon>Pseudomonadota</taxon>
        <taxon>Betaproteobacteria</taxon>
        <taxon>Burkholderiales</taxon>
        <taxon>Comamonadaceae</taxon>
        <taxon>Ramlibacter</taxon>
    </lineage>
</organism>
<dbReference type="InterPro" id="IPR018060">
    <property type="entry name" value="HTH_AraC"/>
</dbReference>
<evidence type="ECO:0000256" key="3">
    <source>
        <dbReference type="ARBA" id="ARBA00023163"/>
    </source>
</evidence>
<protein>
    <submittedName>
        <fullName evidence="5">Helix-turn-helix transcriptional regulator</fullName>
    </submittedName>
</protein>
<keyword evidence="6" id="KW-1185">Reference proteome</keyword>
<keyword evidence="3" id="KW-0804">Transcription</keyword>
<gene>
    <name evidence="5" type="ORF">IM787_03090</name>
</gene>
<name>A0ABR9RZ61_9BURK</name>
<evidence type="ECO:0000313" key="5">
    <source>
        <dbReference type="EMBL" id="MBE7366546.1"/>
    </source>
</evidence>
<dbReference type="SMART" id="SM00342">
    <property type="entry name" value="HTH_ARAC"/>
    <property type="match status" value="1"/>
</dbReference>
<keyword evidence="1" id="KW-0805">Transcription regulation</keyword>
<dbReference type="Proteomes" id="UP000806285">
    <property type="component" value="Unassembled WGS sequence"/>
</dbReference>
<evidence type="ECO:0000256" key="1">
    <source>
        <dbReference type="ARBA" id="ARBA00023015"/>
    </source>
</evidence>
<dbReference type="Pfam" id="PF12833">
    <property type="entry name" value="HTH_18"/>
    <property type="match status" value="1"/>
</dbReference>
<dbReference type="PROSITE" id="PS01124">
    <property type="entry name" value="HTH_ARAC_FAMILY_2"/>
    <property type="match status" value="1"/>
</dbReference>
<evidence type="ECO:0000259" key="4">
    <source>
        <dbReference type="PROSITE" id="PS01124"/>
    </source>
</evidence>